<dbReference type="OrthoDB" id="203217at2157"/>
<dbReference type="EMBL" id="CP058909">
    <property type="protein sequence ID" value="QLH82598.1"/>
    <property type="molecule type" value="Genomic_DNA"/>
</dbReference>
<organism evidence="2 3">
    <name type="scientific">Halosimplex pelagicum</name>
    <dbReference type="NCBI Taxonomy" id="869886"/>
    <lineage>
        <taxon>Archaea</taxon>
        <taxon>Methanobacteriati</taxon>
        <taxon>Methanobacteriota</taxon>
        <taxon>Stenosarchaea group</taxon>
        <taxon>Halobacteria</taxon>
        <taxon>Halobacteriales</taxon>
        <taxon>Haloarculaceae</taxon>
        <taxon>Halosimplex</taxon>
    </lineage>
</organism>
<dbReference type="KEGG" id="hpel:HZS54_13650"/>
<dbReference type="Pfam" id="PF23955">
    <property type="entry name" value="DUF7284"/>
    <property type="match status" value="1"/>
</dbReference>
<evidence type="ECO:0000256" key="1">
    <source>
        <dbReference type="SAM" id="Phobius"/>
    </source>
</evidence>
<gene>
    <name evidence="2" type="ORF">HZS54_13650</name>
</gene>
<keyword evidence="1" id="KW-0812">Transmembrane</keyword>
<dbReference type="RefSeq" id="WP_179917670.1">
    <property type="nucleotide sequence ID" value="NZ_CP058909.1"/>
</dbReference>
<dbReference type="InterPro" id="IPR055708">
    <property type="entry name" value="DUF7284"/>
</dbReference>
<accession>A0A7D5PCU2</accession>
<dbReference type="AlphaFoldDB" id="A0A7D5PCU2"/>
<protein>
    <submittedName>
        <fullName evidence="2">Uncharacterized protein</fullName>
    </submittedName>
</protein>
<sequence>MDLRASSTALDTVLFVLLIGVAVGTLAGVGDRRAPDGNRVAEETADLLATTTTEVTYTRSARVPSSALLDGDETVSVIIDRTASATHAELLAAAAVADPSLSGASLTGTGGGLRAGSRNATRRVLHTREANAQVAVTWRPYPDATLRSSFTAGDAPPRDADVSVATVAAASGVANVSAAAERAARTTGFDGVATVLADAVVAGLFQPNETRDALYSEGPDRALVAHRYRRASSVLGADATEFLTPDGVERANRRLSGALAERLSRDLERRYDSPAEAAQAVRAHRVRIVVRTWSR</sequence>
<keyword evidence="1" id="KW-1133">Transmembrane helix</keyword>
<keyword evidence="3" id="KW-1185">Reference proteome</keyword>
<evidence type="ECO:0000313" key="3">
    <source>
        <dbReference type="Proteomes" id="UP000509346"/>
    </source>
</evidence>
<dbReference type="GeneID" id="56083653"/>
<reference evidence="2 3" key="1">
    <citation type="submission" date="2020-07" db="EMBL/GenBank/DDBJ databases">
        <title>Halosimplex litoreum sp. nov. and Halosimplex rubrum sp. nov., isolated from different salt environments.</title>
        <authorList>
            <person name="Cui H."/>
        </authorList>
    </citation>
    <scope>NUCLEOTIDE SEQUENCE [LARGE SCALE GENOMIC DNA]</scope>
    <source>
        <strain evidence="2 3">R2</strain>
    </source>
</reference>
<dbReference type="Proteomes" id="UP000509346">
    <property type="component" value="Chromosome"/>
</dbReference>
<proteinExistence type="predicted"/>
<keyword evidence="1" id="KW-0472">Membrane</keyword>
<feature type="transmembrane region" description="Helical" evidence="1">
    <location>
        <begin position="12"/>
        <end position="29"/>
    </location>
</feature>
<name>A0A7D5PCU2_9EURY</name>
<evidence type="ECO:0000313" key="2">
    <source>
        <dbReference type="EMBL" id="QLH82598.1"/>
    </source>
</evidence>